<comment type="caution">
    <text evidence="1">The sequence shown here is derived from an EMBL/GenBank/DDBJ whole genome shotgun (WGS) entry which is preliminary data.</text>
</comment>
<evidence type="ECO:0000313" key="1">
    <source>
        <dbReference type="EMBL" id="KAH7851796.1"/>
    </source>
</evidence>
<accession>A0ACB7YE41</accession>
<evidence type="ECO:0000313" key="2">
    <source>
        <dbReference type="Proteomes" id="UP000828048"/>
    </source>
</evidence>
<dbReference type="Proteomes" id="UP000828048">
    <property type="component" value="Chromosome 8"/>
</dbReference>
<keyword evidence="2" id="KW-1185">Reference proteome</keyword>
<dbReference type="EMBL" id="CM037158">
    <property type="protein sequence ID" value="KAH7851796.1"/>
    <property type="molecule type" value="Genomic_DNA"/>
</dbReference>
<sequence length="258" mass="29115">MDRRSLADVIGVRKCVSFFLKGLRCLHGVRHLVYRDINVANVLINLKEEPKITESGSSAGLENSMAMCATLIGTVTYVSSVQNESYSYPADIWSPGLALFECGTRQFPYTADEGLVNLMQQKDADSRPPAEQVSRFSRFLSARNTKARELILLRNRVTECHMFGGTRPWSFVLASGGKTSDFQRQLIIFFPSQNPDKGTHQCSTTWVSNADKGDVQRDERERERSANRENRRRERTQVGHPRRRAGAVETGGENGWRV</sequence>
<reference evidence="1 2" key="1">
    <citation type="journal article" date="2021" name="Hortic Res">
        <title>High-quality reference genome and annotation aids understanding of berry development for evergreen blueberry (Vaccinium darrowii).</title>
        <authorList>
            <person name="Yu J."/>
            <person name="Hulse-Kemp A.M."/>
            <person name="Babiker E."/>
            <person name="Staton M."/>
        </authorList>
    </citation>
    <scope>NUCLEOTIDE SEQUENCE [LARGE SCALE GENOMIC DNA]</scope>
    <source>
        <strain evidence="2">cv. NJ 8807/NJ 8810</strain>
        <tissue evidence="1">Young leaf</tissue>
    </source>
</reference>
<protein>
    <submittedName>
        <fullName evidence="1">Uncharacterized protein</fullName>
    </submittedName>
</protein>
<gene>
    <name evidence="1" type="ORF">Vadar_016580</name>
</gene>
<organism evidence="1 2">
    <name type="scientific">Vaccinium darrowii</name>
    <dbReference type="NCBI Taxonomy" id="229202"/>
    <lineage>
        <taxon>Eukaryota</taxon>
        <taxon>Viridiplantae</taxon>
        <taxon>Streptophyta</taxon>
        <taxon>Embryophyta</taxon>
        <taxon>Tracheophyta</taxon>
        <taxon>Spermatophyta</taxon>
        <taxon>Magnoliopsida</taxon>
        <taxon>eudicotyledons</taxon>
        <taxon>Gunneridae</taxon>
        <taxon>Pentapetalae</taxon>
        <taxon>asterids</taxon>
        <taxon>Ericales</taxon>
        <taxon>Ericaceae</taxon>
        <taxon>Vaccinioideae</taxon>
        <taxon>Vaccinieae</taxon>
        <taxon>Vaccinium</taxon>
    </lineage>
</organism>
<proteinExistence type="predicted"/>
<name>A0ACB7YE41_9ERIC</name>